<keyword evidence="2 4" id="KW-0863">Zinc-finger</keyword>
<keyword evidence="3" id="KW-0862">Zinc</keyword>
<name>A0A914Z146_9BILA</name>
<reference evidence="7" key="1">
    <citation type="submission" date="2022-11" db="UniProtKB">
        <authorList>
            <consortium name="WormBaseParasite"/>
        </authorList>
    </citation>
    <scope>IDENTIFICATION</scope>
</reference>
<dbReference type="Gene3D" id="6.10.140.2220">
    <property type="match status" value="1"/>
</dbReference>
<dbReference type="AlphaFoldDB" id="A0A914Z146"/>
<dbReference type="PROSITE" id="PS01360">
    <property type="entry name" value="ZF_MYND_1"/>
    <property type="match status" value="1"/>
</dbReference>
<evidence type="ECO:0000259" key="5">
    <source>
        <dbReference type="PROSITE" id="PS50865"/>
    </source>
</evidence>
<keyword evidence="6" id="KW-1185">Reference proteome</keyword>
<evidence type="ECO:0000256" key="2">
    <source>
        <dbReference type="ARBA" id="ARBA00022771"/>
    </source>
</evidence>
<keyword evidence="1" id="KW-0479">Metal-binding</keyword>
<evidence type="ECO:0000313" key="7">
    <source>
        <dbReference type="WBParaSite" id="PSU_v2.g6446.t1"/>
    </source>
</evidence>
<dbReference type="InterPro" id="IPR011990">
    <property type="entry name" value="TPR-like_helical_dom_sf"/>
</dbReference>
<evidence type="ECO:0000256" key="3">
    <source>
        <dbReference type="ARBA" id="ARBA00022833"/>
    </source>
</evidence>
<accession>A0A914Z146</accession>
<dbReference type="InterPro" id="IPR002893">
    <property type="entry name" value="Znf_MYND"/>
</dbReference>
<proteinExistence type="predicted"/>
<feature type="domain" description="MYND-type" evidence="5">
    <location>
        <begin position="308"/>
        <end position="347"/>
    </location>
</feature>
<dbReference type="SUPFAM" id="SSF48452">
    <property type="entry name" value="TPR-like"/>
    <property type="match status" value="1"/>
</dbReference>
<evidence type="ECO:0000256" key="1">
    <source>
        <dbReference type="ARBA" id="ARBA00022723"/>
    </source>
</evidence>
<dbReference type="GO" id="GO:0008270">
    <property type="term" value="F:zinc ion binding"/>
    <property type="evidence" value="ECO:0007669"/>
    <property type="project" value="UniProtKB-KW"/>
</dbReference>
<evidence type="ECO:0000313" key="6">
    <source>
        <dbReference type="Proteomes" id="UP000887577"/>
    </source>
</evidence>
<dbReference type="Proteomes" id="UP000887577">
    <property type="component" value="Unplaced"/>
</dbReference>
<dbReference type="Gene3D" id="1.25.40.10">
    <property type="entry name" value="Tetratricopeptide repeat domain"/>
    <property type="match status" value="1"/>
</dbReference>
<dbReference type="Pfam" id="PF01753">
    <property type="entry name" value="zf-MYND"/>
    <property type="match status" value="1"/>
</dbReference>
<organism evidence="6 7">
    <name type="scientific">Panagrolaimus superbus</name>
    <dbReference type="NCBI Taxonomy" id="310955"/>
    <lineage>
        <taxon>Eukaryota</taxon>
        <taxon>Metazoa</taxon>
        <taxon>Ecdysozoa</taxon>
        <taxon>Nematoda</taxon>
        <taxon>Chromadorea</taxon>
        <taxon>Rhabditida</taxon>
        <taxon>Tylenchina</taxon>
        <taxon>Panagrolaimomorpha</taxon>
        <taxon>Panagrolaimoidea</taxon>
        <taxon>Panagrolaimidae</taxon>
        <taxon>Panagrolaimus</taxon>
    </lineage>
</organism>
<dbReference type="SUPFAM" id="SSF144232">
    <property type="entry name" value="HIT/MYND zinc finger-like"/>
    <property type="match status" value="1"/>
</dbReference>
<dbReference type="WBParaSite" id="PSU_v2.g6446.t1">
    <property type="protein sequence ID" value="PSU_v2.g6446.t1"/>
    <property type="gene ID" value="PSU_v2.g6446"/>
</dbReference>
<evidence type="ECO:0000256" key="4">
    <source>
        <dbReference type="PROSITE-ProRule" id="PRU00134"/>
    </source>
</evidence>
<dbReference type="PROSITE" id="PS50865">
    <property type="entry name" value="ZF_MYND_2"/>
    <property type="match status" value="1"/>
</dbReference>
<sequence>MAISRLIVDEDFDKAIALADTALEVLPQSTQFLYLRAIALCMKPSPECIKALDEFLAVAPKDHDKFPACHYRKASYYICVEQKLKFADSFKAGLESEKNQLPCFLPYQFPMKDLLMKFYAFGDIPVNIVENQSASNITSTPFSSSLENLMSNPQRKIMLLKNRELFLQLAARPNDKYNTVPKPANFPKPPRLASLKAITLKDINPTIDKMYDGYVLEVKIIDFSYLMVAINTVIEDENGDIQRLAVYNWPLKGDRKAEIAEAIKTFRPNVMVSIINPYMRLSSDMKNIIRVENPVYIRLDNTSADQKCTFCGKEAKVLPCSKCMMVRYCSKECQRIDWIEFKHKEMCEHLKNYLS</sequence>
<protein>
    <submittedName>
        <fullName evidence="7">MYND-type domain-containing protein</fullName>
    </submittedName>
</protein>